<accession>W0FY44</accession>
<dbReference type="EMBL" id="KF501372">
    <property type="protein sequence ID" value="AHF46222.1"/>
    <property type="molecule type" value="Genomic_DNA"/>
</dbReference>
<dbReference type="AlphaFoldDB" id="W0FY44"/>
<evidence type="ECO:0000313" key="1">
    <source>
        <dbReference type="EMBL" id="AHF46222.1"/>
    </source>
</evidence>
<proteinExistence type="predicted"/>
<protein>
    <submittedName>
        <fullName evidence="1">Uncharacterized protein</fullName>
    </submittedName>
</protein>
<name>W0FY44_9ACTN</name>
<geneLocation type="plasmid" evidence="1">
    <name>pZL1</name>
</geneLocation>
<gene>
    <name evidence="1" type="ORF">pZL1.57c</name>
</gene>
<sequence length="180" mass="19802">MAPRTTRTTRNPNHRRNQMDTEMTYTMRTADGKRSAEVTSTTITVFEGGRIIAIVPKTDEHREYPGSIWTVIAEAEASAPEEVAASEARILVAADEQADPERVRDALTAAWYDLATVHGPDVPLVVVHAGRAVGAVKTGLEWAAEQGFTAERYTSQALTAHVGPQRLKRACRRPVYRYAA</sequence>
<reference evidence="1" key="1">
    <citation type="submission" date="2013-08" db="EMBL/GenBank/DDBJ databases">
        <title>Two distinct conjugal transfer systems on Streptomyces plasmid pZL1.</title>
        <authorList>
            <person name="Zhao L."/>
            <person name="Zhong L."/>
            <person name="Qin Z."/>
        </authorList>
    </citation>
    <scope>NUCLEOTIDE SEQUENCE</scope>
    <source>
        <strain evidence="1">14R-10</strain>
        <plasmid evidence="1">pZL1</plasmid>
    </source>
</reference>
<keyword evidence="1" id="KW-0614">Plasmid</keyword>
<organism evidence="1">
    <name type="scientific">Streptomyces sp. 14R-10</name>
    <dbReference type="NCBI Taxonomy" id="1442159"/>
    <lineage>
        <taxon>Bacteria</taxon>
        <taxon>Bacillati</taxon>
        <taxon>Actinomycetota</taxon>
        <taxon>Actinomycetes</taxon>
        <taxon>Kitasatosporales</taxon>
        <taxon>Streptomycetaceae</taxon>
        <taxon>Streptomyces</taxon>
    </lineage>
</organism>